<dbReference type="PROSITE" id="PS50157">
    <property type="entry name" value="ZINC_FINGER_C2H2_2"/>
    <property type="match status" value="13"/>
</dbReference>
<dbReference type="FunFam" id="3.30.160.60:FF:002343">
    <property type="entry name" value="Zinc finger protein 33A"/>
    <property type="match status" value="1"/>
</dbReference>
<dbReference type="GO" id="GO:0005634">
    <property type="term" value="C:nucleus"/>
    <property type="evidence" value="ECO:0007669"/>
    <property type="project" value="UniProtKB-SubCell"/>
</dbReference>
<dbReference type="EMBL" id="CAXIEN010000347">
    <property type="protein sequence ID" value="CAL1294510.1"/>
    <property type="molecule type" value="Genomic_DNA"/>
</dbReference>
<protein>
    <recommendedName>
        <fullName evidence="13">C2H2-type domain-containing protein</fullName>
    </recommendedName>
</protein>
<dbReference type="FunFam" id="3.30.160.60:FF:000130">
    <property type="entry name" value="Spalt-like transcription factor 4"/>
    <property type="match status" value="1"/>
</dbReference>
<sequence length="702" mass="80863">MNSLVTENKDTVPGNMKSGEISGKITDGIIFPDVIPQVSGKNDDLADNMMATLRTSEIENATAGPSGIRPHMDKKSGKKRFACGLCHKEFSKSWNFDMHYRTHTGQKPFACEICQRKFSQKVNLDTHFRIHTNEKSFSCEICQRKFSRKFVLDTHYRTHTGEKPFSCEICQRKFSRKFVLDNHYRTHTGEKPFACEICQRKFSQKVILHKHYRTHSGEKPFVCKICQRKFTQKANLEAHYRTHTGLIKAGEDMVRVPLNMSNIEAPFINEKCLFESSMGVSTVVYRSESENIGGYKRNSRTTVFISEPNKDGSNAYSSDHEMPDEESESMLKESKCNPFNECKNISMESKEVYIKNDCLVSKIISESSHSLVKSDSSPGNIESSEISGNIIDGLVLPDVVPQVNSRNDGVDDSMVVIRHTSEIENAVAGPSGIQTRMDKKSGKKRFACGLCHKEFSKRWNFDMHYRTHTDQKPFACEICQRKFSQKTHLGTHYRTHIGEKPFECEICQRKFSRKEHLETHYRTHTGKKPFVCEICKWKFSHKCALENHCRTHTGRQSENNTGRVQRYQSLFEVGSEVWNNKNDEFSYDGVLFVSLNDSNLVAGPLDQNTDARWNPVVLLFVCPLCGISIRKKSNFVDHSRTHTGEKPYSCNKCRRKFVRKHNLTRHFWIHTGVKPYKCSECEKAFRDRRSCRKHCNNVHKKT</sequence>
<keyword evidence="5 11" id="KW-0863">Zinc-finger</keyword>
<comment type="subcellular location">
    <subcellularLocation>
        <location evidence="1">Nucleus</location>
    </subcellularLocation>
</comment>
<keyword evidence="8" id="KW-0238">DNA-binding</keyword>
<evidence type="ECO:0000259" key="13">
    <source>
        <dbReference type="PROSITE" id="PS50157"/>
    </source>
</evidence>
<dbReference type="InterPro" id="IPR036236">
    <property type="entry name" value="Znf_C2H2_sf"/>
</dbReference>
<dbReference type="GO" id="GO:0008270">
    <property type="term" value="F:zinc ion binding"/>
    <property type="evidence" value="ECO:0007669"/>
    <property type="project" value="UniProtKB-KW"/>
</dbReference>
<comment type="caution">
    <text evidence="14">The sequence shown here is derived from an EMBL/GenBank/DDBJ whole genome shotgun (WGS) entry which is preliminary data.</text>
</comment>
<dbReference type="GO" id="GO:0003677">
    <property type="term" value="F:DNA binding"/>
    <property type="evidence" value="ECO:0007669"/>
    <property type="project" value="UniProtKB-KW"/>
</dbReference>
<comment type="similarity">
    <text evidence="2">Belongs to the krueppel C2H2-type zinc-finger protein family.</text>
</comment>
<dbReference type="Pfam" id="PF12874">
    <property type="entry name" value="zf-met"/>
    <property type="match status" value="2"/>
</dbReference>
<dbReference type="SMART" id="SM00355">
    <property type="entry name" value="ZnF_C2H2"/>
    <property type="match status" value="13"/>
</dbReference>
<dbReference type="FunFam" id="3.30.160.60:FF:001498">
    <property type="entry name" value="Zinc finger protein 404"/>
    <property type="match status" value="1"/>
</dbReference>
<keyword evidence="6" id="KW-0862">Zinc</keyword>
<keyword evidence="3" id="KW-0479">Metal-binding</keyword>
<evidence type="ECO:0000256" key="10">
    <source>
        <dbReference type="ARBA" id="ARBA00023242"/>
    </source>
</evidence>
<dbReference type="Proteomes" id="UP001497382">
    <property type="component" value="Unassembled WGS sequence"/>
</dbReference>
<gene>
    <name evidence="14" type="ORF">LARSCL_LOCUS18744</name>
</gene>
<dbReference type="FunFam" id="3.30.160.60:FF:000557">
    <property type="entry name" value="zinc finger and SCAN domain-containing protein 29"/>
    <property type="match status" value="2"/>
</dbReference>
<feature type="domain" description="C2H2-type" evidence="13">
    <location>
        <begin position="676"/>
        <end position="702"/>
    </location>
</feature>
<dbReference type="AlphaFoldDB" id="A0AAV2BFV1"/>
<accession>A0AAV2BFV1</accession>
<keyword evidence="15" id="KW-1185">Reference proteome</keyword>
<dbReference type="Pfam" id="PF00096">
    <property type="entry name" value="zf-C2H2"/>
    <property type="match status" value="6"/>
</dbReference>
<dbReference type="FunFam" id="3.30.160.60:FF:000931">
    <property type="entry name" value="zinc finger protein 697"/>
    <property type="match status" value="1"/>
</dbReference>
<dbReference type="SUPFAM" id="SSF57667">
    <property type="entry name" value="beta-beta-alpha zinc fingers"/>
    <property type="match status" value="7"/>
</dbReference>
<evidence type="ECO:0000256" key="5">
    <source>
        <dbReference type="ARBA" id="ARBA00022771"/>
    </source>
</evidence>
<evidence type="ECO:0000256" key="7">
    <source>
        <dbReference type="ARBA" id="ARBA00023015"/>
    </source>
</evidence>
<keyword evidence="4" id="KW-0677">Repeat</keyword>
<dbReference type="GO" id="GO:0006355">
    <property type="term" value="P:regulation of DNA-templated transcription"/>
    <property type="evidence" value="ECO:0007669"/>
    <property type="project" value="UniProtKB-ARBA"/>
</dbReference>
<name>A0AAV2BFV1_9ARAC</name>
<evidence type="ECO:0000256" key="3">
    <source>
        <dbReference type="ARBA" id="ARBA00022723"/>
    </source>
</evidence>
<feature type="domain" description="C2H2-type" evidence="13">
    <location>
        <begin position="81"/>
        <end position="108"/>
    </location>
</feature>
<evidence type="ECO:0000256" key="12">
    <source>
        <dbReference type="SAM" id="MobiDB-lite"/>
    </source>
</evidence>
<dbReference type="InterPro" id="IPR013087">
    <property type="entry name" value="Znf_C2H2_type"/>
</dbReference>
<organism evidence="14 15">
    <name type="scientific">Larinioides sclopetarius</name>
    <dbReference type="NCBI Taxonomy" id="280406"/>
    <lineage>
        <taxon>Eukaryota</taxon>
        <taxon>Metazoa</taxon>
        <taxon>Ecdysozoa</taxon>
        <taxon>Arthropoda</taxon>
        <taxon>Chelicerata</taxon>
        <taxon>Arachnida</taxon>
        <taxon>Araneae</taxon>
        <taxon>Araneomorphae</taxon>
        <taxon>Entelegynae</taxon>
        <taxon>Araneoidea</taxon>
        <taxon>Araneidae</taxon>
        <taxon>Larinioides</taxon>
    </lineage>
</organism>
<evidence type="ECO:0000256" key="1">
    <source>
        <dbReference type="ARBA" id="ARBA00004123"/>
    </source>
</evidence>
<dbReference type="FunFam" id="3.30.160.60:FF:000100">
    <property type="entry name" value="Zinc finger 45-like"/>
    <property type="match status" value="1"/>
</dbReference>
<feature type="domain" description="C2H2-type" evidence="13">
    <location>
        <begin position="620"/>
        <end position="647"/>
    </location>
</feature>
<evidence type="ECO:0000313" key="15">
    <source>
        <dbReference type="Proteomes" id="UP001497382"/>
    </source>
</evidence>
<keyword evidence="7" id="KW-0805">Transcription regulation</keyword>
<feature type="domain" description="C2H2-type" evidence="13">
    <location>
        <begin position="502"/>
        <end position="529"/>
    </location>
</feature>
<dbReference type="PROSITE" id="PS00028">
    <property type="entry name" value="ZINC_FINGER_C2H2_1"/>
    <property type="match status" value="13"/>
</dbReference>
<keyword evidence="9" id="KW-0804">Transcription</keyword>
<feature type="domain" description="C2H2-type" evidence="13">
    <location>
        <begin position="193"/>
        <end position="220"/>
    </location>
</feature>
<evidence type="ECO:0000256" key="2">
    <source>
        <dbReference type="ARBA" id="ARBA00006991"/>
    </source>
</evidence>
<feature type="region of interest" description="Disordered" evidence="12">
    <location>
        <begin position="306"/>
        <end position="326"/>
    </location>
</feature>
<dbReference type="PANTHER" id="PTHR16515:SF49">
    <property type="entry name" value="GASTRULA ZINC FINGER PROTEIN XLCGF49.1-LIKE-RELATED"/>
    <property type="match status" value="1"/>
</dbReference>
<feature type="domain" description="C2H2-type" evidence="13">
    <location>
        <begin position="109"/>
        <end position="136"/>
    </location>
</feature>
<feature type="domain" description="C2H2-type" evidence="13">
    <location>
        <begin position="165"/>
        <end position="192"/>
    </location>
</feature>
<feature type="domain" description="C2H2-type" evidence="13">
    <location>
        <begin position="446"/>
        <end position="473"/>
    </location>
</feature>
<proteinExistence type="inferred from homology"/>
<dbReference type="FunFam" id="3.30.160.60:FF:000145">
    <property type="entry name" value="Zinc finger protein 574"/>
    <property type="match status" value="2"/>
</dbReference>
<dbReference type="Gene3D" id="3.30.160.60">
    <property type="entry name" value="Classic Zinc Finger"/>
    <property type="match status" value="13"/>
</dbReference>
<evidence type="ECO:0000256" key="11">
    <source>
        <dbReference type="PROSITE-ProRule" id="PRU00042"/>
    </source>
</evidence>
<evidence type="ECO:0000313" key="14">
    <source>
        <dbReference type="EMBL" id="CAL1294510.1"/>
    </source>
</evidence>
<feature type="domain" description="C2H2-type" evidence="13">
    <location>
        <begin position="648"/>
        <end position="675"/>
    </location>
</feature>
<dbReference type="PANTHER" id="PTHR16515">
    <property type="entry name" value="PR DOMAIN ZINC FINGER PROTEIN"/>
    <property type="match status" value="1"/>
</dbReference>
<evidence type="ECO:0000256" key="6">
    <source>
        <dbReference type="ARBA" id="ARBA00022833"/>
    </source>
</evidence>
<evidence type="ECO:0000256" key="9">
    <source>
        <dbReference type="ARBA" id="ARBA00023163"/>
    </source>
</evidence>
<feature type="domain" description="C2H2-type" evidence="13">
    <location>
        <begin position="530"/>
        <end position="557"/>
    </location>
</feature>
<feature type="domain" description="C2H2-type" evidence="13">
    <location>
        <begin position="137"/>
        <end position="164"/>
    </location>
</feature>
<evidence type="ECO:0000256" key="4">
    <source>
        <dbReference type="ARBA" id="ARBA00022737"/>
    </source>
</evidence>
<reference evidence="14 15" key="1">
    <citation type="submission" date="2024-04" db="EMBL/GenBank/DDBJ databases">
        <authorList>
            <person name="Rising A."/>
            <person name="Reimegard J."/>
            <person name="Sonavane S."/>
            <person name="Akerstrom W."/>
            <person name="Nylinder S."/>
            <person name="Hedman E."/>
            <person name="Kallberg Y."/>
        </authorList>
    </citation>
    <scope>NUCLEOTIDE SEQUENCE [LARGE SCALE GENOMIC DNA]</scope>
</reference>
<dbReference type="InterPro" id="IPR050331">
    <property type="entry name" value="Zinc_finger"/>
</dbReference>
<dbReference type="FunFam" id="3.30.160.60:FF:001480">
    <property type="entry name" value="Si:cabz01071911.3"/>
    <property type="match status" value="1"/>
</dbReference>
<feature type="domain" description="C2H2-type" evidence="13">
    <location>
        <begin position="474"/>
        <end position="501"/>
    </location>
</feature>
<feature type="domain" description="C2H2-type" evidence="13">
    <location>
        <begin position="221"/>
        <end position="245"/>
    </location>
</feature>
<evidence type="ECO:0000256" key="8">
    <source>
        <dbReference type="ARBA" id="ARBA00023125"/>
    </source>
</evidence>
<keyword evidence="10" id="KW-0539">Nucleus</keyword>